<dbReference type="PANTHER" id="PTHR10357:SF179">
    <property type="entry name" value="NEUTRAL AND BASIC AMINO ACID TRANSPORT PROTEIN RBAT"/>
    <property type="match status" value="1"/>
</dbReference>
<dbReference type="SUPFAM" id="SSF51445">
    <property type="entry name" value="(Trans)glycosidases"/>
    <property type="match status" value="1"/>
</dbReference>
<name>A0ABN2QT37_9MICO</name>
<reference evidence="4 5" key="1">
    <citation type="journal article" date="2019" name="Int. J. Syst. Evol. Microbiol.">
        <title>The Global Catalogue of Microorganisms (GCM) 10K type strain sequencing project: providing services to taxonomists for standard genome sequencing and annotation.</title>
        <authorList>
            <consortium name="The Broad Institute Genomics Platform"/>
            <consortium name="The Broad Institute Genome Sequencing Center for Infectious Disease"/>
            <person name="Wu L."/>
            <person name="Ma J."/>
        </authorList>
    </citation>
    <scope>NUCLEOTIDE SEQUENCE [LARGE SCALE GENOMIC DNA]</scope>
    <source>
        <strain evidence="4 5">JCM 14901</strain>
    </source>
</reference>
<dbReference type="PANTHER" id="PTHR10357">
    <property type="entry name" value="ALPHA-AMYLASE FAMILY MEMBER"/>
    <property type="match status" value="1"/>
</dbReference>
<dbReference type="Proteomes" id="UP001499933">
    <property type="component" value="Unassembled WGS sequence"/>
</dbReference>
<organism evidence="4 5">
    <name type="scientific">Microbacterium deminutum</name>
    <dbReference type="NCBI Taxonomy" id="344164"/>
    <lineage>
        <taxon>Bacteria</taxon>
        <taxon>Bacillati</taxon>
        <taxon>Actinomycetota</taxon>
        <taxon>Actinomycetes</taxon>
        <taxon>Micrococcales</taxon>
        <taxon>Microbacteriaceae</taxon>
        <taxon>Microbacterium</taxon>
    </lineage>
</organism>
<comment type="caution">
    <text evidence="4">The sequence shown here is derived from an EMBL/GenBank/DDBJ whole genome shotgun (WGS) entry which is preliminary data.</text>
</comment>
<feature type="domain" description="Glycosyl hydrolase family 13 catalytic" evidence="3">
    <location>
        <begin position="33"/>
        <end position="432"/>
    </location>
</feature>
<gene>
    <name evidence="4" type="ORF">GCM10009776_19880</name>
</gene>
<feature type="region of interest" description="Disordered" evidence="2">
    <location>
        <begin position="1"/>
        <end position="20"/>
    </location>
</feature>
<dbReference type="InterPro" id="IPR017853">
    <property type="entry name" value="GH"/>
</dbReference>
<dbReference type="Pfam" id="PF00128">
    <property type="entry name" value="Alpha-amylase"/>
    <property type="match status" value="1"/>
</dbReference>
<sequence length="596" mass="66236">MDSDVLTREQASGRRTTPSTTDPLWWRSAVIYQVYVRSFADGSGDGTGDLAGVRAHLGYLKALGVDAVWFNPWYPSPMADGGYDVQDYRDIHPQFGSLAEAEAFIQEALALGIRTIIDVVPNHISDQHEWFQAALAAGPGSPERERFWFHPGKGENGDEIPTHWVSSFQGSTWTRTTNPDGTPGEWYLHMFTPEQPDLNWNHPDVRREHEEILKFWFDRGVAGVRIDSAALLIKDADLPEVGEKRGPGQHPTEDRDELHDVYRSWRAVADSYAGTRVLVGEIWVPDIERFTAYLRPDEMHTAFNFDFLARPWGAASFRESIEQTLAAHAPVGAPSTWVLSNHDVTRTVTRYGREDTAFAFLKKRFGVPTDPEIGSNRARAAALLVAALPGSLYIYQGDELGLPEVEDLPLELIEDPMHYRSGGIDPGRDGCRVPLPWSGDRPPFGFSPEGTRTWLPQPAQWAALTVEAQEADPASTLNLYREAIRLRRELPELGDGPLEWIDGLGSDILAFRRGDTFACVVNTGDEPVTLPAHDAVLLASAPLDGVHLPGNSTAWLQTERDAEPPAARAATSTKPTHHEGRRRQEAGAALKRKERR</sequence>
<dbReference type="CDD" id="cd11332">
    <property type="entry name" value="AmyAc_OligoGlu_TS"/>
    <property type="match status" value="1"/>
</dbReference>
<evidence type="ECO:0000256" key="2">
    <source>
        <dbReference type="SAM" id="MobiDB-lite"/>
    </source>
</evidence>
<evidence type="ECO:0000313" key="5">
    <source>
        <dbReference type="Proteomes" id="UP001499933"/>
    </source>
</evidence>
<protein>
    <submittedName>
        <fullName evidence="4">Glycoside hydrolase family 13 protein</fullName>
    </submittedName>
</protein>
<dbReference type="EMBL" id="BAAAOG010000002">
    <property type="protein sequence ID" value="GAA1957629.1"/>
    <property type="molecule type" value="Genomic_DNA"/>
</dbReference>
<dbReference type="Gene3D" id="3.20.20.80">
    <property type="entry name" value="Glycosidases"/>
    <property type="match status" value="1"/>
</dbReference>
<evidence type="ECO:0000256" key="1">
    <source>
        <dbReference type="ARBA" id="ARBA00008061"/>
    </source>
</evidence>
<evidence type="ECO:0000259" key="3">
    <source>
        <dbReference type="SMART" id="SM00642"/>
    </source>
</evidence>
<dbReference type="InterPro" id="IPR006047">
    <property type="entry name" value="GH13_cat_dom"/>
</dbReference>
<comment type="similarity">
    <text evidence="1">Belongs to the glycosyl hydrolase 13 family.</text>
</comment>
<keyword evidence="5" id="KW-1185">Reference proteome</keyword>
<feature type="compositionally biased region" description="Polar residues" evidence="2">
    <location>
        <begin position="9"/>
        <end position="20"/>
    </location>
</feature>
<dbReference type="Gene3D" id="3.90.400.10">
    <property type="entry name" value="Oligo-1,6-glucosidase, Domain 2"/>
    <property type="match status" value="1"/>
</dbReference>
<evidence type="ECO:0000313" key="4">
    <source>
        <dbReference type="EMBL" id="GAA1957629.1"/>
    </source>
</evidence>
<accession>A0ABN2QT37</accession>
<proteinExistence type="inferred from homology"/>
<feature type="compositionally biased region" description="Basic and acidic residues" evidence="2">
    <location>
        <begin position="576"/>
        <end position="585"/>
    </location>
</feature>
<feature type="region of interest" description="Disordered" evidence="2">
    <location>
        <begin position="558"/>
        <end position="596"/>
    </location>
</feature>
<dbReference type="GO" id="GO:0016787">
    <property type="term" value="F:hydrolase activity"/>
    <property type="evidence" value="ECO:0007669"/>
    <property type="project" value="UniProtKB-KW"/>
</dbReference>
<keyword evidence="4" id="KW-0378">Hydrolase</keyword>
<dbReference type="SMART" id="SM00642">
    <property type="entry name" value="Aamy"/>
    <property type="match status" value="1"/>
</dbReference>
<dbReference type="InterPro" id="IPR045857">
    <property type="entry name" value="O16G_dom_2"/>
</dbReference>